<dbReference type="PANTHER" id="PTHR11069:SF38">
    <property type="entry name" value="GLUCURONOXYLANASE XYNC"/>
    <property type="match status" value="1"/>
</dbReference>
<feature type="signal peptide" evidence="4">
    <location>
        <begin position="1"/>
        <end position="27"/>
    </location>
</feature>
<dbReference type="InterPro" id="IPR013780">
    <property type="entry name" value="Glyco_hydro_b"/>
</dbReference>
<evidence type="ECO:0000313" key="6">
    <source>
        <dbReference type="EMBL" id="MCA2096384.1"/>
    </source>
</evidence>
<dbReference type="Gene3D" id="2.60.40.1180">
    <property type="entry name" value="Golgi alpha-mannosidase II"/>
    <property type="match status" value="1"/>
</dbReference>
<comment type="similarity">
    <text evidence="1">Belongs to the glycosyl hydrolase 30 family.</text>
</comment>
<evidence type="ECO:0000256" key="1">
    <source>
        <dbReference type="ARBA" id="ARBA00005382"/>
    </source>
</evidence>
<name>A0ABS7YXD2_9FIRM</name>
<dbReference type="SUPFAM" id="SSF51011">
    <property type="entry name" value="Glycosyl hydrolase domain"/>
    <property type="match status" value="1"/>
</dbReference>
<evidence type="ECO:0000259" key="5">
    <source>
        <dbReference type="Pfam" id="PF02057"/>
    </source>
</evidence>
<dbReference type="InterPro" id="IPR001139">
    <property type="entry name" value="Glyco_hydro_30"/>
</dbReference>
<keyword evidence="7" id="KW-1185">Reference proteome</keyword>
<evidence type="ECO:0000256" key="3">
    <source>
        <dbReference type="ARBA" id="ARBA00022801"/>
    </source>
</evidence>
<sequence>MKKKKTNLNLIIALLICLLLPISRVSADTQIPQADLKSSIEYQEIDGFGVSQSADVYADQIYEHNKRDELMDLLFSDENGIGLSILRSEVGNGLNMPTIHPDINTWDFTAYQPEQWVMHEAKNRGVETFMSTVWSPPAWMKTNNRITRGGKLKREYYGEYAQYLAEYVKGYNLYHDIKIDAISIANEPEYAASWQSNLWSGEDFRLFVKDYLKPTFERENLDTKIIVGEEATFSDKRLKSIYSDQQALDSVDIIGTHYYHGKPYFFEQAKINDKKVWVTETSETMLSDTGFKDGVNWSKNIHDTLTKADANAFVFWLGAAYKNNNESLIRLTDKNNYIDAKRLYSMGNYSKFIKPGFKRIGVTENPTGNLYLSAYKNENTGDIVIVAVNNGQNNESIDLTFDDIDMQKLTPYVTNSKYNLEKLPDLIVNDRSVRLNVSGYTTATFVGNIFDQISEESIDYRIDDNLDDWSKISYRSDNWYLDSHNPYNGFDHDYSRARRTKKTSEYIVYKLDDLTDFRASIYYYKVLDGLRFEVSEDGENWEQVDYQYDSPRLTGGYWEYINVYPSNQLPEGTNYLKIIFEQGDRRWDKQLSSIKIN</sequence>
<dbReference type="EMBL" id="JAIWIY010000001">
    <property type="protein sequence ID" value="MCA2096384.1"/>
    <property type="molecule type" value="Genomic_DNA"/>
</dbReference>
<comment type="caution">
    <text evidence="6">The sequence shown here is derived from an EMBL/GenBank/DDBJ whole genome shotgun (WGS) entry which is preliminary data.</text>
</comment>
<dbReference type="PANTHER" id="PTHR11069">
    <property type="entry name" value="GLUCOSYLCERAMIDASE"/>
    <property type="match status" value="1"/>
</dbReference>
<proteinExistence type="inferred from homology"/>
<accession>A0ABS7YXD2</accession>
<organism evidence="6 7">
    <name type="scientific">Anaerococcus degeneri</name>
    <dbReference type="NCBI Taxonomy" id="361500"/>
    <lineage>
        <taxon>Bacteria</taxon>
        <taxon>Bacillati</taxon>
        <taxon>Bacillota</taxon>
        <taxon>Tissierellia</taxon>
        <taxon>Tissierellales</taxon>
        <taxon>Peptoniphilaceae</taxon>
        <taxon>Anaerococcus</taxon>
    </lineage>
</organism>
<evidence type="ECO:0000256" key="2">
    <source>
        <dbReference type="ARBA" id="ARBA00022729"/>
    </source>
</evidence>
<keyword evidence="3" id="KW-0378">Hydrolase</keyword>
<dbReference type="Pfam" id="PF02057">
    <property type="entry name" value="Glyco_hydro_59"/>
    <property type="match status" value="1"/>
</dbReference>
<keyword evidence="2 4" id="KW-0732">Signal</keyword>
<gene>
    <name evidence="6" type="ORF">LDJ82_05590</name>
</gene>
<evidence type="ECO:0000256" key="4">
    <source>
        <dbReference type="SAM" id="SignalP"/>
    </source>
</evidence>
<evidence type="ECO:0000313" key="7">
    <source>
        <dbReference type="Proteomes" id="UP001198374"/>
    </source>
</evidence>
<feature type="domain" description="Glycosyl hydrolase family 59 catalytic" evidence="5">
    <location>
        <begin position="62"/>
        <end position="322"/>
    </location>
</feature>
<dbReference type="RefSeq" id="WP_209774442.1">
    <property type="nucleotide sequence ID" value="NZ_JAGGLO010000007.1"/>
</dbReference>
<feature type="chain" id="PRO_5045207130" description="Glycosyl hydrolase family 59 catalytic domain-containing protein" evidence="4">
    <location>
        <begin position="28"/>
        <end position="597"/>
    </location>
</feature>
<dbReference type="Gene3D" id="3.20.20.80">
    <property type="entry name" value="Glycosidases"/>
    <property type="match status" value="1"/>
</dbReference>
<protein>
    <recommendedName>
        <fullName evidence="5">Glycosyl hydrolase family 59 catalytic domain-containing protein</fullName>
    </recommendedName>
</protein>
<dbReference type="InterPro" id="IPR017853">
    <property type="entry name" value="GH"/>
</dbReference>
<dbReference type="InterPro" id="IPR049161">
    <property type="entry name" value="GH59_cat"/>
</dbReference>
<dbReference type="SUPFAM" id="SSF51445">
    <property type="entry name" value="(Trans)glycosidases"/>
    <property type="match status" value="1"/>
</dbReference>
<dbReference type="Proteomes" id="UP001198374">
    <property type="component" value="Unassembled WGS sequence"/>
</dbReference>
<reference evidence="7" key="1">
    <citation type="submission" date="2023-07" db="EMBL/GenBank/DDBJ databases">
        <title>FDA dAtabase for Regulatory Grade micrObial Sequences (FDA-ARGOS): Supporting development and validation of Infectious Disease Dx tests.</title>
        <authorList>
            <person name="Sproer C."/>
            <person name="Gronow S."/>
            <person name="Severitt S."/>
            <person name="Schroder I."/>
            <person name="Tallon L."/>
            <person name="Sadzewicz L."/>
            <person name="Zhao X."/>
            <person name="Boylan J."/>
            <person name="Ott S."/>
            <person name="Bowen H."/>
            <person name="Vavikolanu K."/>
            <person name="Hazen T."/>
            <person name="Aluvathingal J."/>
            <person name="Nadendla S."/>
            <person name="Lowell S."/>
            <person name="Myers T."/>
            <person name="Yan Y."/>
        </authorList>
    </citation>
    <scope>NUCLEOTIDE SEQUENCE [LARGE SCALE GENOMIC DNA]</scope>
    <source>
        <strain evidence="7">FDAARGOS_1538</strain>
    </source>
</reference>